<evidence type="ECO:0000313" key="2">
    <source>
        <dbReference type="Proteomes" id="UP000615696"/>
    </source>
</evidence>
<organism evidence="1 2">
    <name type="scientific">Rhizobium phage RHph_I1_9</name>
    <dbReference type="NCBI Taxonomy" id="2509729"/>
    <lineage>
        <taxon>Viruses</taxon>
        <taxon>Duplodnaviria</taxon>
        <taxon>Heunggongvirae</taxon>
        <taxon>Uroviricota</taxon>
        <taxon>Caudoviricetes</taxon>
        <taxon>Pootjesviridae</taxon>
        <taxon>Staniewskivirinae</taxon>
        <taxon>Trinifflemingvirus</taxon>
        <taxon>Trinifflemingvirus I19</taxon>
    </lineage>
</organism>
<keyword evidence="2" id="KW-1185">Reference proteome</keyword>
<name>A0A7S5R9R9_9CAUD</name>
<evidence type="ECO:0000313" key="1">
    <source>
        <dbReference type="EMBL" id="QIG73627.1"/>
    </source>
</evidence>
<protein>
    <submittedName>
        <fullName evidence="1">Uncharacterized protein</fullName>
    </submittedName>
</protein>
<dbReference type="Proteomes" id="UP000615696">
    <property type="component" value="Segment"/>
</dbReference>
<sequence>MARSKREFVEDFILNYIKSGGPLHPDVVLSRAVKVWDAMEKVEGLNEKASAKAIMG</sequence>
<dbReference type="EMBL" id="MN988532">
    <property type="protein sequence ID" value="QIG73627.1"/>
    <property type="molecule type" value="Genomic_DNA"/>
</dbReference>
<gene>
    <name evidence="1" type="ORF">EVC04_190</name>
</gene>
<proteinExistence type="predicted"/>
<accession>A0A7S5R9R9</accession>
<reference evidence="1 2" key="1">
    <citation type="submission" date="2020-01" db="EMBL/GenBank/DDBJ databases">
        <title>Patterns of diversity and host range of bacteriophage communities associated with bean-nodulatin bacteria.</title>
        <authorList>
            <person name="Vann Cauwenberghe J."/>
            <person name="Santamaria R.I."/>
            <person name="Bustos P."/>
            <person name="Juarez S."/>
            <person name="Gonzalez V."/>
        </authorList>
    </citation>
    <scope>NUCLEOTIDE SEQUENCE [LARGE SCALE GENOMIC DNA]</scope>
    <source>
        <strain evidence="2">RHph</strain>
    </source>
</reference>